<dbReference type="AlphaFoldDB" id="A0AA88Y679"/>
<keyword evidence="3 8" id="KW-0863">Zinc-finger</keyword>
<dbReference type="PANTHER" id="PTHR46481:SF10">
    <property type="entry name" value="ZINC FINGER BED DOMAIN-CONTAINING PROTEIN 39"/>
    <property type="match status" value="1"/>
</dbReference>
<dbReference type="InterPro" id="IPR036236">
    <property type="entry name" value="Znf_C2H2_sf"/>
</dbReference>
<dbReference type="GO" id="GO:0005634">
    <property type="term" value="C:nucleus"/>
    <property type="evidence" value="ECO:0007669"/>
    <property type="project" value="UniProtKB-SubCell"/>
</dbReference>
<evidence type="ECO:0000313" key="12">
    <source>
        <dbReference type="Proteomes" id="UP001186944"/>
    </source>
</evidence>
<dbReference type="PROSITE" id="PS50808">
    <property type="entry name" value="ZF_BED"/>
    <property type="match status" value="1"/>
</dbReference>
<keyword evidence="2" id="KW-0479">Metal-binding</keyword>
<keyword evidence="5" id="KW-0805">Transcription regulation</keyword>
<dbReference type="Pfam" id="PF02892">
    <property type="entry name" value="zf-BED"/>
    <property type="match status" value="1"/>
</dbReference>
<sequence>MCIYELVDLHQSAACTMAEGQHNKRSEVWKYFSVIESGGKKKVKCNLCSIELAYAGGSTGTMTNHIKFKHKSTSLSSKEQGHAGQPFKQSSITAYRSPIMSAMTKQKYQQCTQKLAAMCARDLRPLSIVEGKGFKQFCHELNPQYIVPSRTTVSNYVTLQYNEEVTKVKDLLKAQTAVSFTSDHWTSLATEGYITMTVHFVDKDWNFQNAVLATKKVTDCHTGENTAHEIRSIASEFGLSDEQVAGIVTDNASNMVSCVEHLNWPHIRCFAHTLQLSIRKGFDTVDSISRTIAACKKLVNHFRKSVIATNELHIRQNQMNIPEHNLIIDCPTRWNSTFDMFQRLQEQRMAVYAVLHDKNATKVSDARTLDLHDNQWLIMEGMVNVLRPFYMATRVMCSEEYPTVGGVYPILHSLIQNHLRENEADPVAIASFKKFIKSDLQTRFKTDTDDTCRSIAMLNTFLDPRYRSLPFLPDEQRGIERHAIVSRVDDCAAEDNSSATKSEEIQSTTYEPSSKRGV</sequence>
<keyword evidence="12" id="KW-1185">Reference proteome</keyword>
<dbReference type="GO" id="GO:0008270">
    <property type="term" value="F:zinc ion binding"/>
    <property type="evidence" value="ECO:0007669"/>
    <property type="project" value="UniProtKB-KW"/>
</dbReference>
<feature type="region of interest" description="Disordered" evidence="9">
    <location>
        <begin position="494"/>
        <end position="518"/>
    </location>
</feature>
<dbReference type="EMBL" id="VSWD01000008">
    <property type="protein sequence ID" value="KAK3095201.1"/>
    <property type="molecule type" value="Genomic_DNA"/>
</dbReference>
<evidence type="ECO:0000256" key="8">
    <source>
        <dbReference type="PROSITE-ProRule" id="PRU00027"/>
    </source>
</evidence>
<dbReference type="Gene3D" id="1.10.10.1070">
    <property type="entry name" value="Zinc finger, BED domain-containing"/>
    <property type="match status" value="1"/>
</dbReference>
<organism evidence="11 12">
    <name type="scientific">Pinctada imbricata</name>
    <name type="common">Atlantic pearl-oyster</name>
    <name type="synonym">Pinctada martensii</name>
    <dbReference type="NCBI Taxonomy" id="66713"/>
    <lineage>
        <taxon>Eukaryota</taxon>
        <taxon>Metazoa</taxon>
        <taxon>Spiralia</taxon>
        <taxon>Lophotrochozoa</taxon>
        <taxon>Mollusca</taxon>
        <taxon>Bivalvia</taxon>
        <taxon>Autobranchia</taxon>
        <taxon>Pteriomorphia</taxon>
        <taxon>Pterioida</taxon>
        <taxon>Pterioidea</taxon>
        <taxon>Pteriidae</taxon>
        <taxon>Pinctada</taxon>
    </lineage>
</organism>
<evidence type="ECO:0000256" key="6">
    <source>
        <dbReference type="ARBA" id="ARBA00023163"/>
    </source>
</evidence>
<dbReference type="InterPro" id="IPR003656">
    <property type="entry name" value="Znf_BED"/>
</dbReference>
<comment type="subcellular location">
    <subcellularLocation>
        <location evidence="1">Nucleus</location>
    </subcellularLocation>
</comment>
<dbReference type="InterPro" id="IPR012337">
    <property type="entry name" value="RNaseH-like_sf"/>
</dbReference>
<accession>A0AA88Y679</accession>
<dbReference type="Proteomes" id="UP001186944">
    <property type="component" value="Unassembled WGS sequence"/>
</dbReference>
<evidence type="ECO:0000256" key="9">
    <source>
        <dbReference type="SAM" id="MobiDB-lite"/>
    </source>
</evidence>
<feature type="compositionally biased region" description="Polar residues" evidence="9">
    <location>
        <begin position="495"/>
        <end position="512"/>
    </location>
</feature>
<dbReference type="PANTHER" id="PTHR46481">
    <property type="entry name" value="ZINC FINGER BED DOMAIN-CONTAINING PROTEIN 4"/>
    <property type="match status" value="1"/>
</dbReference>
<dbReference type="GO" id="GO:0003677">
    <property type="term" value="F:DNA binding"/>
    <property type="evidence" value="ECO:0007669"/>
    <property type="project" value="InterPro"/>
</dbReference>
<gene>
    <name evidence="11" type="ORF">FSP39_011428</name>
</gene>
<dbReference type="InterPro" id="IPR052035">
    <property type="entry name" value="ZnF_BED_domain_contain"/>
</dbReference>
<feature type="domain" description="BED-type" evidence="10">
    <location>
        <begin position="23"/>
        <end position="77"/>
    </location>
</feature>
<dbReference type="SUPFAM" id="SSF140996">
    <property type="entry name" value="Hermes dimerisation domain"/>
    <property type="match status" value="1"/>
</dbReference>
<evidence type="ECO:0000256" key="3">
    <source>
        <dbReference type="ARBA" id="ARBA00022771"/>
    </source>
</evidence>
<evidence type="ECO:0000256" key="4">
    <source>
        <dbReference type="ARBA" id="ARBA00022833"/>
    </source>
</evidence>
<name>A0AA88Y679_PINIB</name>
<protein>
    <recommendedName>
        <fullName evidence="10">BED-type domain-containing protein</fullName>
    </recommendedName>
</protein>
<evidence type="ECO:0000313" key="11">
    <source>
        <dbReference type="EMBL" id="KAK3095201.1"/>
    </source>
</evidence>
<keyword evidence="4" id="KW-0862">Zinc</keyword>
<evidence type="ECO:0000256" key="5">
    <source>
        <dbReference type="ARBA" id="ARBA00023015"/>
    </source>
</evidence>
<evidence type="ECO:0000256" key="1">
    <source>
        <dbReference type="ARBA" id="ARBA00004123"/>
    </source>
</evidence>
<evidence type="ECO:0000259" key="10">
    <source>
        <dbReference type="PROSITE" id="PS50808"/>
    </source>
</evidence>
<dbReference type="SMART" id="SM00614">
    <property type="entry name" value="ZnF_BED"/>
    <property type="match status" value="1"/>
</dbReference>
<dbReference type="SUPFAM" id="SSF57667">
    <property type="entry name" value="beta-beta-alpha zinc fingers"/>
    <property type="match status" value="1"/>
</dbReference>
<dbReference type="SUPFAM" id="SSF53098">
    <property type="entry name" value="Ribonuclease H-like"/>
    <property type="match status" value="1"/>
</dbReference>
<keyword evidence="7" id="KW-0539">Nucleus</keyword>
<evidence type="ECO:0000256" key="2">
    <source>
        <dbReference type="ARBA" id="ARBA00022723"/>
    </source>
</evidence>
<evidence type="ECO:0000256" key="7">
    <source>
        <dbReference type="ARBA" id="ARBA00023242"/>
    </source>
</evidence>
<proteinExistence type="predicted"/>
<dbReference type="GO" id="GO:0009791">
    <property type="term" value="P:post-embryonic development"/>
    <property type="evidence" value="ECO:0007669"/>
    <property type="project" value="UniProtKB-ARBA"/>
</dbReference>
<keyword evidence="6" id="KW-0804">Transcription</keyword>
<reference evidence="11" key="1">
    <citation type="submission" date="2019-08" db="EMBL/GenBank/DDBJ databases">
        <title>The improved chromosome-level genome for the pearl oyster Pinctada fucata martensii using PacBio sequencing and Hi-C.</title>
        <authorList>
            <person name="Zheng Z."/>
        </authorList>
    </citation>
    <scope>NUCLEOTIDE SEQUENCE</scope>
    <source>
        <strain evidence="11">ZZ-2019</strain>
        <tissue evidence="11">Adductor muscle</tissue>
    </source>
</reference>
<comment type="caution">
    <text evidence="11">The sequence shown here is derived from an EMBL/GenBank/DDBJ whole genome shotgun (WGS) entry which is preliminary data.</text>
</comment>